<dbReference type="AlphaFoldDB" id="A0A2P2IXT7"/>
<sequence length="40" mass="4731">MLFSFCEHLLDTPLQSIHLIENKMGELHVKSFFFCSFIVK</sequence>
<reference evidence="1" key="1">
    <citation type="submission" date="2018-02" db="EMBL/GenBank/DDBJ databases">
        <title>Rhizophora mucronata_Transcriptome.</title>
        <authorList>
            <person name="Meera S.P."/>
            <person name="Sreeshan A."/>
            <person name="Augustine A."/>
        </authorList>
    </citation>
    <scope>NUCLEOTIDE SEQUENCE</scope>
    <source>
        <tissue evidence="1">Leaf</tissue>
    </source>
</reference>
<accession>A0A2P2IXT7</accession>
<proteinExistence type="predicted"/>
<protein>
    <submittedName>
        <fullName evidence="1">Uncharacterized protein</fullName>
    </submittedName>
</protein>
<name>A0A2P2IXT7_RHIMU</name>
<dbReference type="EMBL" id="GGEC01005548">
    <property type="protein sequence ID" value="MBW86031.1"/>
    <property type="molecule type" value="Transcribed_RNA"/>
</dbReference>
<evidence type="ECO:0000313" key="1">
    <source>
        <dbReference type="EMBL" id="MBW86031.1"/>
    </source>
</evidence>
<organism evidence="1">
    <name type="scientific">Rhizophora mucronata</name>
    <name type="common">Asiatic mangrove</name>
    <dbReference type="NCBI Taxonomy" id="61149"/>
    <lineage>
        <taxon>Eukaryota</taxon>
        <taxon>Viridiplantae</taxon>
        <taxon>Streptophyta</taxon>
        <taxon>Embryophyta</taxon>
        <taxon>Tracheophyta</taxon>
        <taxon>Spermatophyta</taxon>
        <taxon>Magnoliopsida</taxon>
        <taxon>eudicotyledons</taxon>
        <taxon>Gunneridae</taxon>
        <taxon>Pentapetalae</taxon>
        <taxon>rosids</taxon>
        <taxon>fabids</taxon>
        <taxon>Malpighiales</taxon>
        <taxon>Rhizophoraceae</taxon>
        <taxon>Rhizophora</taxon>
    </lineage>
</organism>